<sequence>MSYLASDDRYSTFPYRRTGRSGLLLPAVSLGLWQNFGDATPLDTQRAILRRAFDRGVTHFDLANNYGPPYGSAETNFGRIFSQDFRPYRDELVISSKAGYDMWPGPYGDHGSRKYLLASLDQSLARMGLDYVDIFYSHRADPDTPLEETMGALHTAVQSGRALYAGISSYSPERTVEAARILGDLGTPLLIHQPSYSMFNRWIEEGLLDTLEDLGVGCIAFSPLAQGLLTKKYLGGIPAESRAAREGSMSQRMLSDETLARVRSLDEIASSRGQSLAQLALSWALRDERVTSVLIGASSVEQLDDNLDATNDLAFDAAELARIDEFAVDAGINLWQSSSAV</sequence>
<evidence type="ECO:0000256" key="2">
    <source>
        <dbReference type="ARBA" id="ARBA00022857"/>
    </source>
</evidence>
<dbReference type="RefSeq" id="WP_259508700.1">
    <property type="nucleotide sequence ID" value="NZ_JANLCM010000002.1"/>
</dbReference>
<evidence type="ECO:0000256" key="1">
    <source>
        <dbReference type="ARBA" id="ARBA00006515"/>
    </source>
</evidence>
<dbReference type="InterPro" id="IPR005399">
    <property type="entry name" value="K_chnl_volt-dep_bsu_KCNAB-rel"/>
</dbReference>
<dbReference type="SUPFAM" id="SSF51430">
    <property type="entry name" value="NAD(P)-linked oxidoreductase"/>
    <property type="match status" value="1"/>
</dbReference>
<evidence type="ECO:0000313" key="5">
    <source>
        <dbReference type="EMBL" id="MCS5719197.1"/>
    </source>
</evidence>
<dbReference type="Gene3D" id="3.20.20.100">
    <property type="entry name" value="NADP-dependent oxidoreductase domain"/>
    <property type="match status" value="1"/>
</dbReference>
<name>A0ABT2GSJ6_9MICO</name>
<dbReference type="EC" id="1.1.1.-" evidence="5"/>
<keyword evidence="3 5" id="KW-0560">Oxidoreductase</keyword>
<dbReference type="NCBIfam" id="NF007388">
    <property type="entry name" value="PRK09912.1"/>
    <property type="match status" value="1"/>
</dbReference>
<dbReference type="Proteomes" id="UP001165584">
    <property type="component" value="Unassembled WGS sequence"/>
</dbReference>
<keyword evidence="2" id="KW-0521">NADP</keyword>
<dbReference type="PANTHER" id="PTHR43150:SF4">
    <property type="entry name" value="L-GLYCERALDEHYDE 3-PHOSPHATE REDUCTASE"/>
    <property type="match status" value="1"/>
</dbReference>
<comment type="caution">
    <text evidence="5">The sequence shown here is derived from an EMBL/GenBank/DDBJ whole genome shotgun (WGS) entry which is preliminary data.</text>
</comment>
<protein>
    <submittedName>
        <fullName evidence="5">L-glyceraldehyde 3-phosphate reductase</fullName>
        <ecNumber evidence="5">1.1.1.-</ecNumber>
    </submittedName>
</protein>
<comment type="similarity">
    <text evidence="1">Belongs to the shaker potassium channel beta subunit family.</text>
</comment>
<evidence type="ECO:0000313" key="6">
    <source>
        <dbReference type="Proteomes" id="UP001165584"/>
    </source>
</evidence>
<accession>A0ABT2GSJ6</accession>
<dbReference type="PANTHER" id="PTHR43150">
    <property type="entry name" value="HYPERKINETIC, ISOFORM M"/>
    <property type="match status" value="1"/>
</dbReference>
<reference evidence="5" key="1">
    <citation type="submission" date="2022-08" db="EMBL/GenBank/DDBJ databases">
        <authorList>
            <person name="Deng Y."/>
            <person name="Han X.-F."/>
            <person name="Zhang Y.-Q."/>
        </authorList>
    </citation>
    <scope>NUCLEOTIDE SEQUENCE</scope>
    <source>
        <strain evidence="5">CPCC 205763</strain>
    </source>
</reference>
<evidence type="ECO:0000256" key="3">
    <source>
        <dbReference type="ARBA" id="ARBA00023002"/>
    </source>
</evidence>
<dbReference type="EMBL" id="JANLCM010000002">
    <property type="protein sequence ID" value="MCS5719197.1"/>
    <property type="molecule type" value="Genomic_DNA"/>
</dbReference>
<dbReference type="Pfam" id="PF00248">
    <property type="entry name" value="Aldo_ket_red"/>
    <property type="match status" value="1"/>
</dbReference>
<dbReference type="GO" id="GO:0016491">
    <property type="term" value="F:oxidoreductase activity"/>
    <property type="evidence" value="ECO:0007669"/>
    <property type="project" value="UniProtKB-KW"/>
</dbReference>
<evidence type="ECO:0000259" key="4">
    <source>
        <dbReference type="Pfam" id="PF00248"/>
    </source>
</evidence>
<keyword evidence="6" id="KW-1185">Reference proteome</keyword>
<dbReference type="InterPro" id="IPR036812">
    <property type="entry name" value="NAD(P)_OxRdtase_dom_sf"/>
</dbReference>
<organism evidence="5 6">
    <name type="scientific">Herbiconiux aconitum</name>
    <dbReference type="NCBI Taxonomy" id="2970913"/>
    <lineage>
        <taxon>Bacteria</taxon>
        <taxon>Bacillati</taxon>
        <taxon>Actinomycetota</taxon>
        <taxon>Actinomycetes</taxon>
        <taxon>Micrococcales</taxon>
        <taxon>Microbacteriaceae</taxon>
        <taxon>Herbiconiux</taxon>
    </lineage>
</organism>
<feature type="domain" description="NADP-dependent oxidoreductase" evidence="4">
    <location>
        <begin position="28"/>
        <end position="326"/>
    </location>
</feature>
<gene>
    <name evidence="5" type="primary">mgrA</name>
    <name evidence="5" type="ORF">N1027_13735</name>
</gene>
<proteinExistence type="inferred from homology"/>
<dbReference type="InterPro" id="IPR023210">
    <property type="entry name" value="NADP_OxRdtase_dom"/>
</dbReference>